<keyword evidence="3" id="KW-0997">Cell inner membrane</keyword>
<dbReference type="InterPro" id="IPR004960">
    <property type="entry name" value="LipA_acyltrans"/>
</dbReference>
<dbReference type="GO" id="GO:0016746">
    <property type="term" value="F:acyltransferase activity"/>
    <property type="evidence" value="ECO:0007669"/>
    <property type="project" value="UniProtKB-KW"/>
</dbReference>
<dbReference type="RefSeq" id="WP_119714611.1">
    <property type="nucleotide sequence ID" value="NZ_OMOH01000001.1"/>
</dbReference>
<keyword evidence="8" id="KW-1185">Reference proteome</keyword>
<organism evidence="7 8">
    <name type="scientific">Propionibacterium ruminifibrarum</name>
    <dbReference type="NCBI Taxonomy" id="1962131"/>
    <lineage>
        <taxon>Bacteria</taxon>
        <taxon>Bacillati</taxon>
        <taxon>Actinomycetota</taxon>
        <taxon>Actinomycetes</taxon>
        <taxon>Propionibacteriales</taxon>
        <taxon>Propionibacteriaceae</taxon>
        <taxon>Propionibacterium</taxon>
    </lineage>
</organism>
<dbReference type="GO" id="GO:0005886">
    <property type="term" value="C:plasma membrane"/>
    <property type="evidence" value="ECO:0007669"/>
    <property type="project" value="UniProtKB-SubCell"/>
</dbReference>
<name>A0A375I019_9ACTN</name>
<gene>
    <name evidence="7" type="ORF">PROPJV5_0365</name>
</gene>
<dbReference type="GO" id="GO:0009247">
    <property type="term" value="P:glycolipid biosynthetic process"/>
    <property type="evidence" value="ECO:0007669"/>
    <property type="project" value="UniProtKB-ARBA"/>
</dbReference>
<comment type="subcellular location">
    <subcellularLocation>
        <location evidence="1">Cell inner membrane</location>
    </subcellularLocation>
</comment>
<reference evidence="8" key="1">
    <citation type="submission" date="2018-02" db="EMBL/GenBank/DDBJ databases">
        <authorList>
            <person name="Hornung B."/>
        </authorList>
    </citation>
    <scope>NUCLEOTIDE SEQUENCE [LARGE SCALE GENOMIC DNA]</scope>
</reference>
<dbReference type="CDD" id="cd07984">
    <property type="entry name" value="LPLAT_LABLAT-like"/>
    <property type="match status" value="1"/>
</dbReference>
<dbReference type="EMBL" id="OMOH01000001">
    <property type="protein sequence ID" value="SPF67354.1"/>
    <property type="molecule type" value="Genomic_DNA"/>
</dbReference>
<dbReference type="EC" id="2.-.-.-" evidence="7"/>
<keyword evidence="5" id="KW-0472">Membrane</keyword>
<accession>A0A375I019</accession>
<dbReference type="PANTHER" id="PTHR30606">
    <property type="entry name" value="LIPID A BIOSYNTHESIS LAUROYL ACYLTRANSFERASE"/>
    <property type="match status" value="1"/>
</dbReference>
<keyword evidence="2" id="KW-1003">Cell membrane</keyword>
<dbReference type="Pfam" id="PF03279">
    <property type="entry name" value="Lip_A_acyltrans"/>
    <property type="match status" value="1"/>
</dbReference>
<keyword evidence="4 7" id="KW-0808">Transferase</keyword>
<dbReference type="AlphaFoldDB" id="A0A375I019"/>
<keyword evidence="6 7" id="KW-0012">Acyltransferase</keyword>
<proteinExistence type="predicted"/>
<dbReference type="Proteomes" id="UP000265962">
    <property type="component" value="Unassembled WGS sequence"/>
</dbReference>
<protein>
    <submittedName>
        <fullName evidence="7">Bacterial lipid A biosynthesis acyltransferase</fullName>
        <ecNumber evidence="7">2.-.-.-</ecNumber>
    </submittedName>
</protein>
<evidence type="ECO:0000256" key="5">
    <source>
        <dbReference type="ARBA" id="ARBA00023136"/>
    </source>
</evidence>
<evidence type="ECO:0000256" key="1">
    <source>
        <dbReference type="ARBA" id="ARBA00004533"/>
    </source>
</evidence>
<evidence type="ECO:0000256" key="4">
    <source>
        <dbReference type="ARBA" id="ARBA00022679"/>
    </source>
</evidence>
<dbReference type="PANTHER" id="PTHR30606:SF10">
    <property type="entry name" value="PHOSPHATIDYLINOSITOL MANNOSIDE ACYLTRANSFERASE"/>
    <property type="match status" value="1"/>
</dbReference>
<evidence type="ECO:0000256" key="2">
    <source>
        <dbReference type="ARBA" id="ARBA00022475"/>
    </source>
</evidence>
<evidence type="ECO:0000256" key="6">
    <source>
        <dbReference type="ARBA" id="ARBA00023315"/>
    </source>
</evidence>
<evidence type="ECO:0000313" key="8">
    <source>
        <dbReference type="Proteomes" id="UP000265962"/>
    </source>
</evidence>
<evidence type="ECO:0000313" key="7">
    <source>
        <dbReference type="EMBL" id="SPF67354.1"/>
    </source>
</evidence>
<evidence type="ECO:0000256" key="3">
    <source>
        <dbReference type="ARBA" id="ARBA00022519"/>
    </source>
</evidence>
<sequence>MSPRRSRQPGMLMVLRAGAHLPWWFWRPVSALTTVVLARGRNRTVRQWQLNFERVQGHAPGWRATYRAMTDWMENTMTSLQLAGWSERRIRRRIILENPEAWDRLKVAHEQGGIVAALPHMGSWDLVGAFACLEGLPVSSVAEGLPDGQFEYFQQLRARLGFRIYNVKDRAVFSRLRADLDEGRVVCLVADRDFSRKGVPVTWHLPGGDAEITMPAGPGLLAQQSDRPLFGVVTWFDRVGRLHVLVTEQLDVTHGADGLVRTMQELADFFSEQVSRHTVSWHMMQKFFRGVAA</sequence>
<dbReference type="OrthoDB" id="9803456at2"/>